<reference evidence="1 3" key="2">
    <citation type="journal article" date="2018" name="Plant J.">
        <title>The Physcomitrella patens chromosome-scale assembly reveals moss genome structure and evolution.</title>
        <authorList>
            <person name="Lang D."/>
            <person name="Ullrich K.K."/>
            <person name="Murat F."/>
            <person name="Fuchs J."/>
            <person name="Jenkins J."/>
            <person name="Haas F.B."/>
            <person name="Piednoel M."/>
            <person name="Gundlach H."/>
            <person name="Van Bel M."/>
            <person name="Meyberg R."/>
            <person name="Vives C."/>
            <person name="Morata J."/>
            <person name="Symeonidi A."/>
            <person name="Hiss M."/>
            <person name="Muchero W."/>
            <person name="Kamisugi Y."/>
            <person name="Saleh O."/>
            <person name="Blanc G."/>
            <person name="Decker E.L."/>
            <person name="van Gessel N."/>
            <person name="Grimwood J."/>
            <person name="Hayes R.D."/>
            <person name="Graham S.W."/>
            <person name="Gunter L.E."/>
            <person name="McDaniel S.F."/>
            <person name="Hoernstein S.N.W."/>
            <person name="Larsson A."/>
            <person name="Li F.W."/>
            <person name="Perroud P.F."/>
            <person name="Phillips J."/>
            <person name="Ranjan P."/>
            <person name="Rokshar D.S."/>
            <person name="Rothfels C.J."/>
            <person name="Schneider L."/>
            <person name="Shu S."/>
            <person name="Stevenson D.W."/>
            <person name="Thummler F."/>
            <person name="Tillich M."/>
            <person name="Villarreal Aguilar J.C."/>
            <person name="Widiez T."/>
            <person name="Wong G.K."/>
            <person name="Wymore A."/>
            <person name="Zhang Y."/>
            <person name="Zimmer A.D."/>
            <person name="Quatrano R.S."/>
            <person name="Mayer K.F.X."/>
            <person name="Goodstein D."/>
            <person name="Casacuberta J.M."/>
            <person name="Vandepoele K."/>
            <person name="Reski R."/>
            <person name="Cuming A.C."/>
            <person name="Tuskan G.A."/>
            <person name="Maumus F."/>
            <person name="Salse J."/>
            <person name="Schmutz J."/>
            <person name="Rensing S.A."/>
        </authorList>
    </citation>
    <scope>NUCLEOTIDE SEQUENCE [LARGE SCALE GENOMIC DNA]</scope>
    <source>
        <strain evidence="2 3">cv. Gransden 2004</strain>
    </source>
</reference>
<reference evidence="1 3" key="1">
    <citation type="journal article" date="2008" name="Science">
        <title>The Physcomitrella genome reveals evolutionary insights into the conquest of land by plants.</title>
        <authorList>
            <person name="Rensing S."/>
            <person name="Lang D."/>
            <person name="Zimmer A."/>
            <person name="Terry A."/>
            <person name="Salamov A."/>
            <person name="Shapiro H."/>
            <person name="Nishiyama T."/>
            <person name="Perroud P.-F."/>
            <person name="Lindquist E."/>
            <person name="Kamisugi Y."/>
            <person name="Tanahashi T."/>
            <person name="Sakakibara K."/>
            <person name="Fujita T."/>
            <person name="Oishi K."/>
            <person name="Shin-I T."/>
            <person name="Kuroki Y."/>
            <person name="Toyoda A."/>
            <person name="Suzuki Y."/>
            <person name="Hashimoto A."/>
            <person name="Yamaguchi K."/>
            <person name="Sugano A."/>
            <person name="Kohara Y."/>
            <person name="Fujiyama A."/>
            <person name="Anterola A."/>
            <person name="Aoki S."/>
            <person name="Ashton N."/>
            <person name="Barbazuk W.B."/>
            <person name="Barker E."/>
            <person name="Bennetzen J."/>
            <person name="Bezanilla M."/>
            <person name="Blankenship R."/>
            <person name="Cho S.H."/>
            <person name="Dutcher S."/>
            <person name="Estelle M."/>
            <person name="Fawcett J.A."/>
            <person name="Gundlach H."/>
            <person name="Hanada K."/>
            <person name="Heyl A."/>
            <person name="Hicks K.A."/>
            <person name="Hugh J."/>
            <person name="Lohr M."/>
            <person name="Mayer K."/>
            <person name="Melkozernov A."/>
            <person name="Murata T."/>
            <person name="Nelson D."/>
            <person name="Pils B."/>
            <person name="Prigge M."/>
            <person name="Reiss B."/>
            <person name="Renner T."/>
            <person name="Rombauts S."/>
            <person name="Rushton P."/>
            <person name="Sanderfoot A."/>
            <person name="Schween G."/>
            <person name="Shiu S.-H."/>
            <person name="Stueber K."/>
            <person name="Theodoulou F.L."/>
            <person name="Tu H."/>
            <person name="Van de Peer Y."/>
            <person name="Verrier P.J."/>
            <person name="Waters E."/>
            <person name="Wood A."/>
            <person name="Yang L."/>
            <person name="Cove D."/>
            <person name="Cuming A."/>
            <person name="Hasebe M."/>
            <person name="Lucas S."/>
            <person name="Mishler D.B."/>
            <person name="Reski R."/>
            <person name="Grigoriev I."/>
            <person name="Quatrano R.S."/>
            <person name="Boore J.L."/>
        </authorList>
    </citation>
    <scope>NUCLEOTIDE SEQUENCE [LARGE SCALE GENOMIC DNA]</scope>
    <source>
        <strain evidence="2 3">cv. Gransden 2004</strain>
    </source>
</reference>
<dbReference type="Proteomes" id="UP000006727">
    <property type="component" value="Chromosome 14"/>
</dbReference>
<reference evidence="2" key="3">
    <citation type="submission" date="2020-12" db="UniProtKB">
        <authorList>
            <consortium name="EnsemblPlants"/>
        </authorList>
    </citation>
    <scope>IDENTIFICATION</scope>
</reference>
<evidence type="ECO:0000313" key="2">
    <source>
        <dbReference type="EnsemblPlants" id="PAC:32961818.CDS.1"/>
    </source>
</evidence>
<keyword evidence="3" id="KW-1185">Reference proteome</keyword>
<sequence length="102" mass="12023">MCSAGVDETIIHRFWDCGPSQHVWGFVSVQLGKLTQPDESNGWPLANWKQALFGHRTPRRYRRVGKLWLLLRSIAIWNIWIARNDKVFNQVTWSKEKMEQTV</sequence>
<proteinExistence type="predicted"/>
<accession>A0A2K1JIP6</accession>
<evidence type="ECO:0008006" key="4">
    <source>
        <dbReference type="Google" id="ProtNLM"/>
    </source>
</evidence>
<evidence type="ECO:0000313" key="3">
    <source>
        <dbReference type="Proteomes" id="UP000006727"/>
    </source>
</evidence>
<dbReference type="PaxDb" id="3218-PP1S34_289V6.1"/>
<evidence type="ECO:0000313" key="1">
    <source>
        <dbReference type="EMBL" id="PNR41424.1"/>
    </source>
</evidence>
<dbReference type="EMBL" id="ABEU02000014">
    <property type="protein sequence ID" value="PNR41424.1"/>
    <property type="molecule type" value="Genomic_DNA"/>
</dbReference>
<dbReference type="EnsemblPlants" id="Pp3c14_21347V3.1">
    <property type="protein sequence ID" value="PAC:32961818.CDS.1"/>
    <property type="gene ID" value="Pp3c14_21347"/>
</dbReference>
<protein>
    <recommendedName>
        <fullName evidence="4">Reverse transcriptase zinc-binding domain-containing protein</fullName>
    </recommendedName>
</protein>
<dbReference type="AlphaFoldDB" id="A0A2K1JIP6"/>
<dbReference type="InParanoid" id="A0A2K1JIP6"/>
<organism evidence="1">
    <name type="scientific">Physcomitrium patens</name>
    <name type="common">Spreading-leaved earth moss</name>
    <name type="synonym">Physcomitrella patens</name>
    <dbReference type="NCBI Taxonomy" id="3218"/>
    <lineage>
        <taxon>Eukaryota</taxon>
        <taxon>Viridiplantae</taxon>
        <taxon>Streptophyta</taxon>
        <taxon>Embryophyta</taxon>
        <taxon>Bryophyta</taxon>
        <taxon>Bryophytina</taxon>
        <taxon>Bryopsida</taxon>
        <taxon>Funariidae</taxon>
        <taxon>Funariales</taxon>
        <taxon>Funariaceae</taxon>
        <taxon>Physcomitrium</taxon>
    </lineage>
</organism>
<gene>
    <name evidence="1" type="ORF">PHYPA_018827</name>
</gene>
<name>A0A2K1JIP6_PHYPA</name>
<dbReference type="Gramene" id="Pp3c14_21347V3.1">
    <property type="protein sequence ID" value="PAC:32961818.CDS.1"/>
    <property type="gene ID" value="Pp3c14_21347"/>
</dbReference>